<dbReference type="Gene3D" id="2.60.120.260">
    <property type="entry name" value="Galactose-binding domain-like"/>
    <property type="match status" value="1"/>
</dbReference>
<name>A0ABR3A250_9AGAR</name>
<keyword evidence="4" id="KW-1185">Reference proteome</keyword>
<feature type="region of interest" description="Disordered" evidence="1">
    <location>
        <begin position="314"/>
        <end position="433"/>
    </location>
</feature>
<gene>
    <name evidence="3" type="ORF">AAF712_005345</name>
</gene>
<evidence type="ECO:0000256" key="2">
    <source>
        <dbReference type="SAM" id="Phobius"/>
    </source>
</evidence>
<feature type="compositionally biased region" description="Low complexity" evidence="1">
    <location>
        <begin position="329"/>
        <end position="342"/>
    </location>
</feature>
<evidence type="ECO:0000313" key="3">
    <source>
        <dbReference type="EMBL" id="KAL0067630.1"/>
    </source>
</evidence>
<evidence type="ECO:0000256" key="1">
    <source>
        <dbReference type="SAM" id="MobiDB-lite"/>
    </source>
</evidence>
<proteinExistence type="predicted"/>
<dbReference type="Proteomes" id="UP001437256">
    <property type="component" value="Unassembled WGS sequence"/>
</dbReference>
<comment type="caution">
    <text evidence="3">The sequence shown here is derived from an EMBL/GenBank/DDBJ whole genome shotgun (WGS) entry which is preliminary data.</text>
</comment>
<sequence length="433" mass="45061">MQGASFELSFKGTAVSLYGSGTAGAYSTTLDNRDAVNGNPGDGLLASYKQLDYGLHTLSLNLTQGVSLNVTSAVLTVGIGKTGASITESNVLAVTVNQDGTSFPNSAAFSTSGGGTFNTNHDASGYSRIDTNNAGSSIIFRFNSASALRVYGSVNYDHGAYSATLSPSGGASTGTRILNATSKWFAYDSLIYWESDLDRSQSYTLTLTNLDEGKYMDVHSVNLMDGQGGSDSSDGHNLSTSAIAGIAAGIGALIVLVGILGLLLWRRRRRHRDGLDSATPAIYSGAHQLTKFPPHSQPLLDSYVEPFVLPPHITPYNDEGSSRSHSKMNSYNSSTSYGDSSSHIAGPSTHSSISRPGTHSVSSPWSDAGSSSLNNSQLPPGAGASTKGAQPSPTPSRIVRQETDAGPVPAHATAPEEEVLPPGYNPAWSAGQS</sequence>
<organism evidence="3 4">
    <name type="scientific">Marasmius tenuissimus</name>
    <dbReference type="NCBI Taxonomy" id="585030"/>
    <lineage>
        <taxon>Eukaryota</taxon>
        <taxon>Fungi</taxon>
        <taxon>Dikarya</taxon>
        <taxon>Basidiomycota</taxon>
        <taxon>Agaricomycotina</taxon>
        <taxon>Agaricomycetes</taxon>
        <taxon>Agaricomycetidae</taxon>
        <taxon>Agaricales</taxon>
        <taxon>Marasmiineae</taxon>
        <taxon>Marasmiaceae</taxon>
        <taxon>Marasmius</taxon>
    </lineage>
</organism>
<feature type="compositionally biased region" description="Polar residues" evidence="1">
    <location>
        <begin position="348"/>
        <end position="378"/>
    </location>
</feature>
<protein>
    <submittedName>
        <fullName evidence="3">Uncharacterized protein</fullName>
    </submittedName>
</protein>
<reference evidence="3 4" key="1">
    <citation type="submission" date="2024-05" db="EMBL/GenBank/DDBJ databases">
        <title>A draft genome resource for the thread blight pathogen Marasmius tenuissimus strain MS-2.</title>
        <authorList>
            <person name="Yulfo-Soto G.E."/>
            <person name="Baruah I.K."/>
            <person name="Amoako-Attah I."/>
            <person name="Bukari Y."/>
            <person name="Meinhardt L.W."/>
            <person name="Bailey B.A."/>
            <person name="Cohen S.P."/>
        </authorList>
    </citation>
    <scope>NUCLEOTIDE SEQUENCE [LARGE SCALE GENOMIC DNA]</scope>
    <source>
        <strain evidence="3 4">MS-2</strain>
    </source>
</reference>
<dbReference type="EMBL" id="JBBXMP010000024">
    <property type="protein sequence ID" value="KAL0067630.1"/>
    <property type="molecule type" value="Genomic_DNA"/>
</dbReference>
<keyword evidence="2" id="KW-0812">Transmembrane</keyword>
<accession>A0ABR3A250</accession>
<evidence type="ECO:0000313" key="4">
    <source>
        <dbReference type="Proteomes" id="UP001437256"/>
    </source>
</evidence>
<feature type="transmembrane region" description="Helical" evidence="2">
    <location>
        <begin position="242"/>
        <end position="265"/>
    </location>
</feature>
<keyword evidence="2" id="KW-0472">Membrane</keyword>
<keyword evidence="2" id="KW-1133">Transmembrane helix</keyword>